<reference evidence="1 2" key="1">
    <citation type="submission" date="2015-09" db="EMBL/GenBank/DDBJ databases">
        <authorList>
            <consortium name="Swine Surveillance"/>
        </authorList>
    </citation>
    <scope>NUCLEOTIDE SEQUENCE [LARGE SCALE GENOMIC DNA]</scope>
    <source>
        <strain evidence="1 2">CECT 4357</strain>
    </source>
</reference>
<gene>
    <name evidence="1" type="ORF">TG4357_03035</name>
</gene>
<protein>
    <submittedName>
        <fullName evidence="1">Uncharacterized protein</fullName>
    </submittedName>
</protein>
<dbReference type="EMBL" id="CYSA01000026">
    <property type="protein sequence ID" value="CUH67481.1"/>
    <property type="molecule type" value="Genomic_DNA"/>
</dbReference>
<evidence type="ECO:0000313" key="2">
    <source>
        <dbReference type="Proteomes" id="UP000051587"/>
    </source>
</evidence>
<proteinExistence type="predicted"/>
<dbReference type="Proteomes" id="UP000051587">
    <property type="component" value="Unassembled WGS sequence"/>
</dbReference>
<name>A0A0P1FHN9_THAGE</name>
<accession>A0A0P1FHN9</accession>
<evidence type="ECO:0000313" key="1">
    <source>
        <dbReference type="EMBL" id="CUH67481.1"/>
    </source>
</evidence>
<keyword evidence="2" id="KW-1185">Reference proteome</keyword>
<organism evidence="1 2">
    <name type="scientific">Thalassovita gelatinovora</name>
    <name type="common">Thalassobius gelatinovorus</name>
    <dbReference type="NCBI Taxonomy" id="53501"/>
    <lineage>
        <taxon>Bacteria</taxon>
        <taxon>Pseudomonadati</taxon>
        <taxon>Pseudomonadota</taxon>
        <taxon>Alphaproteobacteria</taxon>
        <taxon>Rhodobacterales</taxon>
        <taxon>Roseobacteraceae</taxon>
        <taxon>Thalassovita</taxon>
    </lineage>
</organism>
<sequence length="36" mass="4271">MYIILKQRRHRFDALYALLTGQMCQPSSRETRGKTT</sequence>
<dbReference type="AlphaFoldDB" id="A0A0P1FHN9"/>